<feature type="domain" description="Translation elongation factor EFTs/EF1B dimerisation" evidence="4">
    <location>
        <begin position="2"/>
        <end position="177"/>
    </location>
</feature>
<dbReference type="EMBL" id="AUZZ01010427">
    <property type="protein sequence ID" value="EQD29939.1"/>
    <property type="molecule type" value="Genomic_DNA"/>
</dbReference>
<dbReference type="Gene3D" id="1.10.286.20">
    <property type="match status" value="1"/>
</dbReference>
<reference evidence="5" key="2">
    <citation type="journal article" date="2014" name="ISME J.">
        <title>Microbial stratification in low pH oxic and suboxic macroscopic growths along an acid mine drainage.</title>
        <authorList>
            <person name="Mendez-Garcia C."/>
            <person name="Mesa V."/>
            <person name="Sprenger R.R."/>
            <person name="Richter M."/>
            <person name="Diez M.S."/>
            <person name="Solano J."/>
            <person name="Bargiela R."/>
            <person name="Golyshina O.V."/>
            <person name="Manteca A."/>
            <person name="Ramos J.L."/>
            <person name="Gallego J.R."/>
            <person name="Llorente I."/>
            <person name="Martins Dos Santos V.A."/>
            <person name="Jensen O.N."/>
            <person name="Pelaez A.I."/>
            <person name="Sanchez J."/>
            <person name="Ferrer M."/>
        </authorList>
    </citation>
    <scope>NUCLEOTIDE SEQUENCE</scope>
</reference>
<dbReference type="InterPro" id="IPR014039">
    <property type="entry name" value="Transl_elong_EFTs/EF1B_dimer"/>
</dbReference>
<comment type="caution">
    <text evidence="5">The sequence shown here is derived from an EMBL/GenBank/DDBJ whole genome shotgun (WGS) entry which is preliminary data.</text>
</comment>
<dbReference type="SUPFAM" id="SSF54713">
    <property type="entry name" value="Elongation factor Ts (EF-Ts), dimerisation domain"/>
    <property type="match status" value="1"/>
</dbReference>
<accession>T0ZMI1</accession>
<keyword evidence="3" id="KW-0648">Protein biosynthesis</keyword>
<dbReference type="FunFam" id="1.10.286.20:FF:000001">
    <property type="entry name" value="Elongation factor Ts"/>
    <property type="match status" value="1"/>
</dbReference>
<dbReference type="Gene3D" id="3.30.479.20">
    <property type="entry name" value="Elongation factor Ts, dimerisation domain"/>
    <property type="match status" value="1"/>
</dbReference>
<evidence type="ECO:0000256" key="2">
    <source>
        <dbReference type="ARBA" id="ARBA00022768"/>
    </source>
</evidence>
<protein>
    <submittedName>
        <fullName evidence="5">Translation elongation factor Ts</fullName>
    </submittedName>
</protein>
<evidence type="ECO:0000259" key="4">
    <source>
        <dbReference type="Pfam" id="PF00889"/>
    </source>
</evidence>
<dbReference type="InterPro" id="IPR036402">
    <property type="entry name" value="EF-Ts_dimer_sf"/>
</dbReference>
<dbReference type="PANTHER" id="PTHR11741:SF0">
    <property type="entry name" value="ELONGATION FACTOR TS, MITOCHONDRIAL"/>
    <property type="match status" value="1"/>
</dbReference>
<dbReference type="Pfam" id="PF00889">
    <property type="entry name" value="EF_TS"/>
    <property type="match status" value="1"/>
</dbReference>
<keyword evidence="2 5" id="KW-0251">Elongation factor</keyword>
<feature type="non-terminal residue" evidence="5">
    <location>
        <position position="1"/>
    </location>
</feature>
<dbReference type="NCBIfam" id="TIGR00116">
    <property type="entry name" value="tsf"/>
    <property type="match status" value="1"/>
</dbReference>
<reference evidence="5" key="1">
    <citation type="submission" date="2013-08" db="EMBL/GenBank/DDBJ databases">
        <authorList>
            <person name="Mendez C."/>
            <person name="Richter M."/>
            <person name="Ferrer M."/>
            <person name="Sanchez J."/>
        </authorList>
    </citation>
    <scope>NUCLEOTIDE SEQUENCE</scope>
</reference>
<dbReference type="HAMAP" id="MF_00050">
    <property type="entry name" value="EF_Ts"/>
    <property type="match status" value="1"/>
</dbReference>
<name>T0ZMI1_9ZZZZ</name>
<evidence type="ECO:0000256" key="3">
    <source>
        <dbReference type="ARBA" id="ARBA00022917"/>
    </source>
</evidence>
<dbReference type="GO" id="GO:0003746">
    <property type="term" value="F:translation elongation factor activity"/>
    <property type="evidence" value="ECO:0007669"/>
    <property type="project" value="UniProtKB-KW"/>
</dbReference>
<dbReference type="PANTHER" id="PTHR11741">
    <property type="entry name" value="ELONGATION FACTOR TS"/>
    <property type="match status" value="1"/>
</dbReference>
<evidence type="ECO:0000256" key="1">
    <source>
        <dbReference type="ARBA" id="ARBA00005532"/>
    </source>
</evidence>
<comment type="similarity">
    <text evidence="1">Belongs to the EF-Ts family.</text>
</comment>
<evidence type="ECO:0000313" key="5">
    <source>
        <dbReference type="EMBL" id="EQD29939.1"/>
    </source>
</evidence>
<dbReference type="InterPro" id="IPR001816">
    <property type="entry name" value="Transl_elong_EFTs/EF1B"/>
</dbReference>
<dbReference type="AlphaFoldDB" id="T0ZMI1"/>
<proteinExistence type="inferred from homology"/>
<sequence length="204" mass="21959">AQTVAREALRSRPASLEALLEIRVGAESLEERRRALVAKIGENISVRRFTVLASAGHLGAYTHGSRIGTLVALKGGTAELAHELALHVAASNPRYLSVREVPPAVLEKEREILIEQARGEGKPPEIVVKMVEGRLRKSLGEITLLGQPFVKDPDVTVEKLLKGAGAEVSAFERFEVGAGIEKKQENFVAEVMAQVKGATTAPRS</sequence>
<organism evidence="5">
    <name type="scientific">mine drainage metagenome</name>
    <dbReference type="NCBI Taxonomy" id="410659"/>
    <lineage>
        <taxon>unclassified sequences</taxon>
        <taxon>metagenomes</taxon>
        <taxon>ecological metagenomes</taxon>
    </lineage>
</organism>
<gene>
    <name evidence="5" type="ORF">B2A_14372</name>
</gene>